<feature type="region of interest" description="Disordered" evidence="1">
    <location>
        <begin position="129"/>
        <end position="148"/>
    </location>
</feature>
<dbReference type="eggNOG" id="ENOG502RD2Q">
    <property type="taxonomic scope" value="Eukaryota"/>
</dbReference>
<dbReference type="OMA" id="FEMHGAR"/>
<reference evidence="2 3" key="1">
    <citation type="journal article" date="2005" name="Nature">
        <title>The genome of the social amoeba Dictyostelium discoideum.</title>
        <authorList>
            <consortium name="The Dictyostelium discoideum Sequencing Consortium"/>
            <person name="Eichinger L."/>
            <person name="Pachebat J.A."/>
            <person name="Glockner G."/>
            <person name="Rajandream M.A."/>
            <person name="Sucgang R."/>
            <person name="Berriman M."/>
            <person name="Song J."/>
            <person name="Olsen R."/>
            <person name="Szafranski K."/>
            <person name="Xu Q."/>
            <person name="Tunggal B."/>
            <person name="Kummerfeld S."/>
            <person name="Madera M."/>
            <person name="Konfortov B.A."/>
            <person name="Rivero F."/>
            <person name="Bankier A.T."/>
            <person name="Lehmann R."/>
            <person name="Hamlin N."/>
            <person name="Davies R."/>
            <person name="Gaudet P."/>
            <person name="Fey P."/>
            <person name="Pilcher K."/>
            <person name="Chen G."/>
            <person name="Saunders D."/>
            <person name="Sodergren E."/>
            <person name="Davis P."/>
            <person name="Kerhornou A."/>
            <person name="Nie X."/>
            <person name="Hall N."/>
            <person name="Anjard C."/>
            <person name="Hemphill L."/>
            <person name="Bason N."/>
            <person name="Farbrother P."/>
            <person name="Desany B."/>
            <person name="Just E."/>
            <person name="Morio T."/>
            <person name="Rost R."/>
            <person name="Churcher C."/>
            <person name="Cooper J."/>
            <person name="Haydock S."/>
            <person name="van Driessche N."/>
            <person name="Cronin A."/>
            <person name="Goodhead I."/>
            <person name="Muzny D."/>
            <person name="Mourier T."/>
            <person name="Pain A."/>
            <person name="Lu M."/>
            <person name="Harper D."/>
            <person name="Lindsay R."/>
            <person name="Hauser H."/>
            <person name="James K."/>
            <person name="Quiles M."/>
            <person name="Madan Babu M."/>
            <person name="Saito T."/>
            <person name="Buchrieser C."/>
            <person name="Wardroper A."/>
            <person name="Felder M."/>
            <person name="Thangavelu M."/>
            <person name="Johnson D."/>
            <person name="Knights A."/>
            <person name="Loulseged H."/>
            <person name="Mungall K."/>
            <person name="Oliver K."/>
            <person name="Price C."/>
            <person name="Quail M.A."/>
            <person name="Urushihara H."/>
            <person name="Hernandez J."/>
            <person name="Rabbinowitsch E."/>
            <person name="Steffen D."/>
            <person name="Sanders M."/>
            <person name="Ma J."/>
            <person name="Kohara Y."/>
            <person name="Sharp S."/>
            <person name="Simmonds M."/>
            <person name="Spiegler S."/>
            <person name="Tivey A."/>
            <person name="Sugano S."/>
            <person name="White B."/>
            <person name="Walker D."/>
            <person name="Woodward J."/>
            <person name="Winckler T."/>
            <person name="Tanaka Y."/>
            <person name="Shaulsky G."/>
            <person name="Schleicher M."/>
            <person name="Weinstock G."/>
            <person name="Rosenthal A."/>
            <person name="Cox E.C."/>
            <person name="Chisholm R.L."/>
            <person name="Gibbs R."/>
            <person name="Loomis W.F."/>
            <person name="Platzer M."/>
            <person name="Kay R.R."/>
            <person name="Williams J."/>
            <person name="Dear P.H."/>
            <person name="Noegel A.A."/>
            <person name="Barrell B."/>
            <person name="Kuspa A."/>
        </authorList>
    </citation>
    <scope>NUCLEOTIDE SEQUENCE [LARGE SCALE GENOMIC DNA]</scope>
    <source>
        <strain evidence="2 3">AX4</strain>
    </source>
</reference>
<keyword evidence="3" id="KW-1185">Reference proteome</keyword>
<accession>Q54CM1</accession>
<dbReference type="AlphaFoldDB" id="Q54CM1"/>
<name>Q54CM1_DICDI</name>
<dbReference type="Gene3D" id="3.90.1720.10">
    <property type="entry name" value="endopeptidase domain like (from Nostoc punctiforme)"/>
    <property type="match status" value="1"/>
</dbReference>
<dbReference type="FunCoup" id="Q54CM1">
    <property type="interactions" value="362"/>
</dbReference>
<dbReference type="KEGG" id="ddi:DDB_G0292860"/>
<dbReference type="dictyBase" id="DDB_G0292860"/>
<organism evidence="2 3">
    <name type="scientific">Dictyostelium discoideum</name>
    <name type="common">Social amoeba</name>
    <dbReference type="NCBI Taxonomy" id="44689"/>
    <lineage>
        <taxon>Eukaryota</taxon>
        <taxon>Amoebozoa</taxon>
        <taxon>Evosea</taxon>
        <taxon>Eumycetozoa</taxon>
        <taxon>Dictyostelia</taxon>
        <taxon>Dictyosteliales</taxon>
        <taxon>Dictyosteliaceae</taxon>
        <taxon>Dictyostelium</taxon>
    </lineage>
</organism>
<dbReference type="VEuPathDB" id="AmoebaDB:DDB_G0292860"/>
<dbReference type="SUPFAM" id="SSF54001">
    <property type="entry name" value="Cysteine proteinases"/>
    <property type="match status" value="1"/>
</dbReference>
<proteinExistence type="predicted"/>
<dbReference type="EMBL" id="AAFI02000197">
    <property type="protein sequence ID" value="EAL60979.1"/>
    <property type="molecule type" value="Genomic_DNA"/>
</dbReference>
<protein>
    <submittedName>
        <fullName evidence="2">Uncharacterized protein</fullName>
    </submittedName>
</protein>
<gene>
    <name evidence="2" type="ORF">DDB_G0292860</name>
</gene>
<dbReference type="PaxDb" id="44689-DDB0238674"/>
<dbReference type="SMR" id="Q54CM1"/>
<dbReference type="RefSeq" id="XP_629395.1">
    <property type="nucleotide sequence ID" value="XM_629393.1"/>
</dbReference>
<evidence type="ECO:0000313" key="2">
    <source>
        <dbReference type="EMBL" id="EAL60979.1"/>
    </source>
</evidence>
<feature type="compositionally biased region" description="Polar residues" evidence="1">
    <location>
        <begin position="136"/>
        <end position="148"/>
    </location>
</feature>
<dbReference type="InterPro" id="IPR038765">
    <property type="entry name" value="Papain-like_cys_pep_sf"/>
</dbReference>
<dbReference type="Proteomes" id="UP000002195">
    <property type="component" value="Unassembled WGS sequence"/>
</dbReference>
<dbReference type="HOGENOM" id="CLU_708685_0_0_1"/>
<dbReference type="InParanoid" id="Q54CM1"/>
<dbReference type="GeneID" id="8628913"/>
<evidence type="ECO:0000256" key="1">
    <source>
        <dbReference type="SAM" id="MobiDB-lite"/>
    </source>
</evidence>
<sequence>MGNKPSIETKANIKDGLLTFIILNCENSSAFPGYAENHEEVIKIHDGHKLTVSVDYNGKTEKVSCDYYKNSVWNKGVIQHEFIQSINICTIKLGSTSPKSPKYNDFIFDIGQYNQGEIIKLLIKDVNSSSSPDSSGQTTMDGANPQQPGHDSVILNILFTTNLKTLKESNSIIKPTRNSNDHLSIMQPFDDLDNGDIILYSGSSPISEIIRDRFYRPWSHVGVVIKTYPFINHIRGEELSEEPVLYVMEAVGKETIKDPFRKNQVLTGVNIFNLKDRIKEYEGYNVQAIRLAQPFNERQKERYLTNCFEMHGARLPFDVFQAAILLLERLKKWNWTSDRSVFCSELATICLYRAGVLTDCENCPSNTDPGEVSEFICFKNSQICHLKYDI</sequence>
<evidence type="ECO:0000313" key="3">
    <source>
        <dbReference type="Proteomes" id="UP000002195"/>
    </source>
</evidence>
<comment type="caution">
    <text evidence="2">The sequence shown here is derived from an EMBL/GenBank/DDBJ whole genome shotgun (WGS) entry which is preliminary data.</text>
</comment>